<organism evidence="4">
    <name type="scientific">Guillardia theta</name>
    <name type="common">Cryptophyte</name>
    <name type="synonym">Cryptomonas phi</name>
    <dbReference type="NCBI Taxonomy" id="55529"/>
    <lineage>
        <taxon>Eukaryota</taxon>
        <taxon>Cryptophyceae</taxon>
        <taxon>Pyrenomonadales</taxon>
        <taxon>Geminigeraceae</taxon>
        <taxon>Guillardia</taxon>
    </lineage>
</organism>
<protein>
    <submittedName>
        <fullName evidence="4">Uncharacterized protein</fullName>
    </submittedName>
</protein>
<dbReference type="SUPFAM" id="SSF53448">
    <property type="entry name" value="Nucleotide-diphospho-sugar transferases"/>
    <property type="match status" value="1"/>
</dbReference>
<dbReference type="Pfam" id="PF13414">
    <property type="entry name" value="TPR_11"/>
    <property type="match status" value="1"/>
</dbReference>
<evidence type="ECO:0000313" key="5">
    <source>
        <dbReference type="EMBL" id="CAE2336715.1"/>
    </source>
</evidence>
<dbReference type="Gene3D" id="1.25.40.10">
    <property type="entry name" value="Tetratricopeptide repeat domain"/>
    <property type="match status" value="2"/>
</dbReference>
<keyword evidence="2" id="KW-0808">Transferase</keyword>
<proteinExistence type="inferred from homology"/>
<reference evidence="4" key="1">
    <citation type="submission" date="2021-01" db="EMBL/GenBank/DDBJ databases">
        <authorList>
            <person name="Corre E."/>
            <person name="Pelletier E."/>
            <person name="Niang G."/>
            <person name="Scheremetjew M."/>
            <person name="Finn R."/>
            <person name="Kale V."/>
            <person name="Holt S."/>
            <person name="Cochrane G."/>
            <person name="Meng A."/>
            <person name="Brown T."/>
            <person name="Cohen L."/>
        </authorList>
    </citation>
    <scope>NUCLEOTIDE SEQUENCE</scope>
    <source>
        <strain evidence="4">CCMP 2712</strain>
    </source>
</reference>
<dbReference type="EMBL" id="HBKN01046911">
    <property type="protein sequence ID" value="CAE2336714.1"/>
    <property type="molecule type" value="Transcribed_RNA"/>
</dbReference>
<dbReference type="GO" id="GO:0005794">
    <property type="term" value="C:Golgi apparatus"/>
    <property type="evidence" value="ECO:0007669"/>
    <property type="project" value="TreeGrafter"/>
</dbReference>
<dbReference type="InterPro" id="IPR011990">
    <property type="entry name" value="TPR-like_helical_dom_sf"/>
</dbReference>
<dbReference type="EMBL" id="HBKN01046912">
    <property type="protein sequence ID" value="CAE2336715.1"/>
    <property type="molecule type" value="Transcribed_RNA"/>
</dbReference>
<dbReference type="GO" id="GO:0000032">
    <property type="term" value="P:cell wall mannoprotein biosynthetic process"/>
    <property type="evidence" value="ECO:0007669"/>
    <property type="project" value="TreeGrafter"/>
</dbReference>
<accession>A0A6U6D8H0</accession>
<sequence length="604" mass="70015">MHYSIANEKVAEQHARKAAKLQTGSLQEKLLGRILVQRGKIHEGIPHLQRALELQQDDAEGWYKLGGALFEVGDLVSASRCFFTAGALSNVSLWWLSAAHTMAKLKDPRCFSLYMASIRSDPRNLDAWKDFSFTLSNSHRAKDAEWASRKTLEIEESGDNYFSLGNSLLSQKRYAEARQVYQKGARMDPLNSGMLHNLGFSSHLSGEPFVAINASLQTCKLYLNDGERGDLTSHTRRQGPMYVTGLANALRRAQEIDLSVDVLRSLRQPKPDVNDKQVINDNIRVDDLELKSTIQRVQKRLKRIRQRLSKKQEEDAFLSQYTGESHVSMDPPAGKQSLVPRAVIIYLIGKKIEHFLDLLDSLHSLKINFLDQNPYPIILFHEGLNQTQMEAVLKHYDDVRFHRLDKEFLFPPEHVNFSKVPKIIGGHANVGYRHMCRFYSGAMFNYPLLEPYEWFLRLDSDSFILGRIREDPFKVMRAGRYIYGYMGIGREDEYLTTGLWNASQEYMRERNIFPEDTALDRYLEEGVWDRSYFYTNFEIGHLPFFRSEKYQSFYASLDRKGGFYYYRWGDAPIRLLGVTMHAKETMIRRFHEIPYSHKVYVILP</sequence>
<dbReference type="GO" id="GO:0006487">
    <property type="term" value="P:protein N-linked glycosylation"/>
    <property type="evidence" value="ECO:0007669"/>
    <property type="project" value="TreeGrafter"/>
</dbReference>
<dbReference type="InterPro" id="IPR002685">
    <property type="entry name" value="Glyco_trans_15"/>
</dbReference>
<comment type="similarity">
    <text evidence="1">Belongs to the glycosyltransferase 15 family.</text>
</comment>
<evidence type="ECO:0000256" key="2">
    <source>
        <dbReference type="ARBA" id="ARBA00022679"/>
    </source>
</evidence>
<dbReference type="SUPFAM" id="SSF48452">
    <property type="entry name" value="TPR-like"/>
    <property type="match status" value="1"/>
</dbReference>
<name>A0A6U6D8H0_GUITH</name>
<dbReference type="Pfam" id="PF01793">
    <property type="entry name" value="Glyco_transf_15"/>
    <property type="match status" value="1"/>
</dbReference>
<dbReference type="AlphaFoldDB" id="A0A6U6D8H0"/>
<gene>
    <name evidence="4" type="ORF">GTHE00462_LOCUS36613</name>
    <name evidence="5" type="ORF">GTHE00462_LOCUS36614</name>
</gene>
<evidence type="ECO:0000313" key="4">
    <source>
        <dbReference type="EMBL" id="CAE2336714.1"/>
    </source>
</evidence>
<dbReference type="Pfam" id="PF13432">
    <property type="entry name" value="TPR_16"/>
    <property type="match status" value="1"/>
</dbReference>
<dbReference type="SMART" id="SM00028">
    <property type="entry name" value="TPR"/>
    <property type="match status" value="3"/>
</dbReference>
<dbReference type="InterPro" id="IPR029044">
    <property type="entry name" value="Nucleotide-diphossugar_trans"/>
</dbReference>
<dbReference type="Gene3D" id="3.90.550.10">
    <property type="entry name" value="Spore Coat Polysaccharide Biosynthesis Protein SpsA, Chain A"/>
    <property type="match status" value="1"/>
</dbReference>
<dbReference type="PANTHER" id="PTHR31121">
    <property type="entry name" value="ALPHA-1,2 MANNOSYLTRANSFERASE KTR1"/>
    <property type="match status" value="1"/>
</dbReference>
<dbReference type="PANTHER" id="PTHR31121:SF6">
    <property type="entry name" value="ALPHA-1,2 MANNOSYLTRANSFERASE KTR1"/>
    <property type="match status" value="1"/>
</dbReference>
<dbReference type="GO" id="GO:0016020">
    <property type="term" value="C:membrane"/>
    <property type="evidence" value="ECO:0007669"/>
    <property type="project" value="InterPro"/>
</dbReference>
<dbReference type="InterPro" id="IPR019734">
    <property type="entry name" value="TPR_rpt"/>
</dbReference>
<dbReference type="PROSITE" id="PS50005">
    <property type="entry name" value="TPR"/>
    <property type="match status" value="1"/>
</dbReference>
<keyword evidence="3" id="KW-0802">TPR repeat</keyword>
<evidence type="ECO:0000256" key="1">
    <source>
        <dbReference type="ARBA" id="ARBA00007677"/>
    </source>
</evidence>
<feature type="repeat" description="TPR" evidence="3">
    <location>
        <begin position="158"/>
        <end position="191"/>
    </location>
</feature>
<dbReference type="GO" id="GO:0000026">
    <property type="term" value="F:alpha-1,2-mannosyltransferase activity"/>
    <property type="evidence" value="ECO:0007669"/>
    <property type="project" value="TreeGrafter"/>
</dbReference>
<evidence type="ECO:0000256" key="3">
    <source>
        <dbReference type="PROSITE-ProRule" id="PRU00339"/>
    </source>
</evidence>